<dbReference type="Pfam" id="PF13456">
    <property type="entry name" value="RVT_3"/>
    <property type="match status" value="1"/>
</dbReference>
<evidence type="ECO:0000256" key="3">
    <source>
        <dbReference type="PIRSR" id="PIRSR613078-2"/>
    </source>
</evidence>
<dbReference type="GO" id="GO:0003676">
    <property type="term" value="F:nucleic acid binding"/>
    <property type="evidence" value="ECO:0007669"/>
    <property type="project" value="InterPro"/>
</dbReference>
<reference evidence="6 7" key="1">
    <citation type="journal article" date="2014" name="Int. J. Syst. Evol. Microbiol.">
        <title>Streptomyces hoynatensis sp. nov., isolated from deep marine sediment.</title>
        <authorList>
            <person name="Veyisoglu A."/>
            <person name="Sahin N."/>
        </authorList>
    </citation>
    <scope>NUCLEOTIDE SEQUENCE [LARGE SCALE GENOMIC DNA]</scope>
    <source>
        <strain evidence="6 7">KCTC 29097</strain>
    </source>
</reference>
<dbReference type="NCBIfam" id="NF005567">
    <property type="entry name" value="PRK07238.1"/>
    <property type="match status" value="1"/>
</dbReference>
<protein>
    <submittedName>
        <fullName evidence="6">Bifunctional RNase H/acid phosphatase</fullName>
    </submittedName>
</protein>
<organism evidence="6 7">
    <name type="scientific">Streptomyces hoynatensis</name>
    <dbReference type="NCBI Taxonomy" id="1141874"/>
    <lineage>
        <taxon>Bacteria</taxon>
        <taxon>Bacillati</taxon>
        <taxon>Actinomycetota</taxon>
        <taxon>Actinomycetes</taxon>
        <taxon>Kitasatosporales</taxon>
        <taxon>Streptomycetaceae</taxon>
        <taxon>Streptomyces</taxon>
    </lineage>
</organism>
<evidence type="ECO:0000259" key="5">
    <source>
        <dbReference type="PROSITE" id="PS50879"/>
    </source>
</evidence>
<dbReference type="GO" id="GO:0005737">
    <property type="term" value="C:cytoplasm"/>
    <property type="evidence" value="ECO:0007669"/>
    <property type="project" value="TreeGrafter"/>
</dbReference>
<dbReference type="Pfam" id="PF00300">
    <property type="entry name" value="His_Phos_1"/>
    <property type="match status" value="1"/>
</dbReference>
<comment type="caution">
    <text evidence="6">The sequence shown here is derived from an EMBL/GenBank/DDBJ whole genome shotgun (WGS) entry which is preliminary data.</text>
</comment>
<name>A0A3A9ZC62_9ACTN</name>
<dbReference type="SUPFAM" id="SSF53098">
    <property type="entry name" value="Ribonuclease H-like"/>
    <property type="match status" value="1"/>
</dbReference>
<dbReference type="PANTHER" id="PTHR48100">
    <property type="entry name" value="BROAD-SPECIFICITY PHOSPHATASE YOR283W-RELATED"/>
    <property type="match status" value="1"/>
</dbReference>
<dbReference type="GO" id="GO:0004523">
    <property type="term" value="F:RNA-DNA hybrid ribonuclease activity"/>
    <property type="evidence" value="ECO:0007669"/>
    <property type="project" value="InterPro"/>
</dbReference>
<dbReference type="InterPro" id="IPR014636">
    <property type="entry name" value="RNaseH/PGlycerate_mutase"/>
</dbReference>
<dbReference type="EMBL" id="RBAL01000002">
    <property type="protein sequence ID" value="RKN45858.1"/>
    <property type="molecule type" value="Genomic_DNA"/>
</dbReference>
<feature type="region of interest" description="Disordered" evidence="4">
    <location>
        <begin position="1"/>
        <end position="38"/>
    </location>
</feature>
<dbReference type="SUPFAM" id="SSF53254">
    <property type="entry name" value="Phosphoglycerate mutase-like"/>
    <property type="match status" value="1"/>
</dbReference>
<feature type="active site" description="Proton donor/acceptor" evidence="2">
    <location>
        <position position="333"/>
    </location>
</feature>
<dbReference type="CDD" id="cd07067">
    <property type="entry name" value="HP_PGM_like"/>
    <property type="match status" value="1"/>
</dbReference>
<feature type="active site" description="Proton donor/acceptor; for phosphatase activity" evidence="1">
    <location>
        <position position="333"/>
    </location>
</feature>
<dbReference type="PANTHER" id="PTHR48100:SF62">
    <property type="entry name" value="GLUCOSYL-3-PHOSPHOGLYCERATE PHOSPHATASE"/>
    <property type="match status" value="1"/>
</dbReference>
<keyword evidence="7" id="KW-1185">Reference proteome</keyword>
<evidence type="ECO:0000256" key="1">
    <source>
        <dbReference type="PIRSR" id="PIRSR036922-1"/>
    </source>
</evidence>
<dbReference type="SMART" id="SM00855">
    <property type="entry name" value="PGAM"/>
    <property type="match status" value="1"/>
</dbReference>
<accession>A0A3A9ZC62</accession>
<feature type="compositionally biased region" description="Low complexity" evidence="4">
    <location>
        <begin position="212"/>
        <end position="229"/>
    </location>
</feature>
<evidence type="ECO:0000313" key="7">
    <source>
        <dbReference type="Proteomes" id="UP000272474"/>
    </source>
</evidence>
<feature type="region of interest" description="Disordered" evidence="4">
    <location>
        <begin position="176"/>
        <end position="247"/>
    </location>
</feature>
<dbReference type="PROSITE" id="PS50879">
    <property type="entry name" value="RNASE_H_1"/>
    <property type="match status" value="1"/>
</dbReference>
<dbReference type="AlphaFoldDB" id="A0A3A9ZC62"/>
<dbReference type="PIRSF" id="PIRSF036922">
    <property type="entry name" value="RNaseH_PGAM"/>
    <property type="match status" value="1"/>
</dbReference>
<dbReference type="OrthoDB" id="5296884at2"/>
<feature type="active site" description="Tele-phosphohistidine intermediate" evidence="1">
    <location>
        <position position="256"/>
    </location>
</feature>
<dbReference type="InterPro" id="IPR013078">
    <property type="entry name" value="His_Pase_superF_clade-1"/>
</dbReference>
<dbReference type="InterPro" id="IPR050275">
    <property type="entry name" value="PGM_Phosphatase"/>
</dbReference>
<gene>
    <name evidence="6" type="ORF">D7294_05315</name>
</gene>
<dbReference type="InterPro" id="IPR029033">
    <property type="entry name" value="His_PPase_superfam"/>
</dbReference>
<dbReference type="Gene3D" id="3.30.420.10">
    <property type="entry name" value="Ribonuclease H-like superfamily/Ribonuclease H"/>
    <property type="match status" value="1"/>
</dbReference>
<dbReference type="InterPro" id="IPR002156">
    <property type="entry name" value="RNaseH_domain"/>
</dbReference>
<proteinExistence type="predicted"/>
<sequence>MRGLPPGAQHHRAERGAGRGARRGGPLRELPPHPRPHARVRVVSGGRRLLVEADGGSRGNPGPAGYGAVVRDAADGQVLAETAEYLGTATNNVAEYRGLIAGLRAAHALDPEATVRVRMDSKLVVEQMSGRWKIKHPAMRPLAEEAAAVFPPGAVTYEWVPRERNKHADRLANEAMDAGRRGESWSPGDGPARLLSRAGQAKTQAAEPAPPARGAAAAARPEAAGGPRPESGHDEPPATGWSRPAGPATTFLLLRHGETGLTPAKRFSGSGGADPELSAAGRRQAEAAARALAAAPGRIEAVVSSPLLRCRQTAQAVASALGLDVRHEEDLRETDFGAWEGLTFAEIQRRHPADLAAWLASAEARPTGGGESFAEVARRVAVARDKTIARFAGRTVLLVTHVTPVKSLLTLALGAPFSAMFRMELSAAALSEVAYYPDGNATVRRFNDTAHLRDAAGPGTFTTP</sequence>
<dbReference type="GO" id="GO:0016791">
    <property type="term" value="F:phosphatase activity"/>
    <property type="evidence" value="ECO:0007669"/>
    <property type="project" value="TreeGrafter"/>
</dbReference>
<dbReference type="Proteomes" id="UP000272474">
    <property type="component" value="Unassembled WGS sequence"/>
</dbReference>
<dbReference type="InterPro" id="IPR036397">
    <property type="entry name" value="RNaseH_sf"/>
</dbReference>
<dbReference type="InterPro" id="IPR012337">
    <property type="entry name" value="RNaseH-like_sf"/>
</dbReference>
<evidence type="ECO:0000256" key="4">
    <source>
        <dbReference type="SAM" id="MobiDB-lite"/>
    </source>
</evidence>
<feature type="domain" description="RNase H type-1" evidence="5">
    <location>
        <begin position="45"/>
        <end position="185"/>
    </location>
</feature>
<evidence type="ECO:0000256" key="2">
    <source>
        <dbReference type="PIRSR" id="PIRSR613078-1"/>
    </source>
</evidence>
<feature type="binding site" evidence="3">
    <location>
        <position position="309"/>
    </location>
    <ligand>
        <name>substrate</name>
    </ligand>
</feature>
<evidence type="ECO:0000313" key="6">
    <source>
        <dbReference type="EMBL" id="RKN45858.1"/>
    </source>
</evidence>
<dbReference type="CDD" id="cd09279">
    <property type="entry name" value="RNase_HI_like"/>
    <property type="match status" value="1"/>
</dbReference>
<dbReference type="Gene3D" id="3.40.50.1240">
    <property type="entry name" value="Phosphoglycerate mutase-like"/>
    <property type="match status" value="1"/>
</dbReference>